<accession>A0A506UKH1</accession>
<dbReference type="Proteomes" id="UP000315037">
    <property type="component" value="Unassembled WGS sequence"/>
</dbReference>
<dbReference type="InterPro" id="IPR045031">
    <property type="entry name" value="DHP_synth-like"/>
</dbReference>
<feature type="domain" description="Pterin-binding" evidence="10">
    <location>
        <begin position="32"/>
        <end position="303"/>
    </location>
</feature>
<dbReference type="InterPro" id="IPR000489">
    <property type="entry name" value="Pterin-binding_dom"/>
</dbReference>
<organism evidence="11 12">
    <name type="scientific">Oecophyllibacter saccharovorans</name>
    <dbReference type="NCBI Taxonomy" id="2558360"/>
    <lineage>
        <taxon>Bacteria</taxon>
        <taxon>Pseudomonadati</taxon>
        <taxon>Pseudomonadota</taxon>
        <taxon>Alphaproteobacteria</taxon>
        <taxon>Acetobacterales</taxon>
        <taxon>Acetobacteraceae</taxon>
        <taxon>Oecophyllibacter</taxon>
    </lineage>
</organism>
<evidence type="ECO:0000256" key="8">
    <source>
        <dbReference type="ARBA" id="ARBA00022909"/>
    </source>
</evidence>
<dbReference type="PROSITE" id="PS00793">
    <property type="entry name" value="DHPS_2"/>
    <property type="match status" value="1"/>
</dbReference>
<dbReference type="PROSITE" id="PS50972">
    <property type="entry name" value="PTERIN_BINDING"/>
    <property type="match status" value="1"/>
</dbReference>
<evidence type="ECO:0000256" key="9">
    <source>
        <dbReference type="RuleBase" id="RU361205"/>
    </source>
</evidence>
<dbReference type="UniPathway" id="UPA00077">
    <property type="reaction ID" value="UER00156"/>
</dbReference>
<protein>
    <recommendedName>
        <fullName evidence="4 9">Dihydropteroate synthase</fullName>
        <shortName evidence="9">DHPS</shortName>
        <ecNumber evidence="4 9">2.5.1.15</ecNumber>
    </recommendedName>
    <alternativeName>
        <fullName evidence="9">Dihydropteroate pyrophosphorylase</fullName>
    </alternativeName>
</protein>
<comment type="catalytic activity">
    <reaction evidence="1">
        <text>(7,8-dihydropterin-6-yl)methyl diphosphate + 4-aminobenzoate = 7,8-dihydropteroate + diphosphate</text>
        <dbReference type="Rhea" id="RHEA:19949"/>
        <dbReference type="ChEBI" id="CHEBI:17836"/>
        <dbReference type="ChEBI" id="CHEBI:17839"/>
        <dbReference type="ChEBI" id="CHEBI:33019"/>
        <dbReference type="ChEBI" id="CHEBI:72950"/>
        <dbReference type="EC" id="2.5.1.15"/>
    </reaction>
</comment>
<dbReference type="Pfam" id="PF00809">
    <property type="entry name" value="Pterin_bind"/>
    <property type="match status" value="1"/>
</dbReference>
<name>A0A506UKH1_9PROT</name>
<dbReference type="NCBIfam" id="TIGR01496">
    <property type="entry name" value="DHPS"/>
    <property type="match status" value="1"/>
</dbReference>
<dbReference type="RefSeq" id="WP_165600570.1">
    <property type="nucleotide sequence ID" value="NZ_SORZ01000002.1"/>
</dbReference>
<comment type="similarity">
    <text evidence="9">Belongs to the DHPS family.</text>
</comment>
<dbReference type="AlphaFoldDB" id="A0A506UKH1"/>
<keyword evidence="8 9" id="KW-0289">Folate biosynthesis</keyword>
<dbReference type="GO" id="GO:0005829">
    <property type="term" value="C:cytosol"/>
    <property type="evidence" value="ECO:0007669"/>
    <property type="project" value="TreeGrafter"/>
</dbReference>
<dbReference type="InterPro" id="IPR011005">
    <property type="entry name" value="Dihydropteroate_synth-like_sf"/>
</dbReference>
<sequence length="326" mass="35153">MPDASSGPGTLAPQAARLRQRLLAAGSGQAPAVVMGIVNVTPDSFSDGGHFHKPKAALAQADRLVREGAEVLDLGAESTRPGAIAVTAEEEWARLEPVLERIELQMASGPHHNAPFLSIDTTKARVAEAALSPRFPAPMALINDVWGFQHDHRMASVVAAHGVMAVLMHNRPHLSSEQGQALPDRPGVLWESFERFFDLSLARAHQAGVVDEALLLDPGIGFGKTLAQNLEALALIPRLRRHYGLPVMVGASRKSLFARLLERPLPDMAERLPPTLAAHLHAAAGGACLLRVHDVQAHVDALAVQQALQLHRDSRETTERTEKRDV</sequence>
<dbReference type="GO" id="GO:0046872">
    <property type="term" value="F:metal ion binding"/>
    <property type="evidence" value="ECO:0007669"/>
    <property type="project" value="UniProtKB-KW"/>
</dbReference>
<evidence type="ECO:0000256" key="7">
    <source>
        <dbReference type="ARBA" id="ARBA00022842"/>
    </source>
</evidence>
<dbReference type="EMBL" id="SORZ01000002">
    <property type="protein sequence ID" value="TPW33851.1"/>
    <property type="molecule type" value="Genomic_DNA"/>
</dbReference>
<dbReference type="PANTHER" id="PTHR20941:SF1">
    <property type="entry name" value="FOLIC ACID SYNTHESIS PROTEIN FOL1"/>
    <property type="match status" value="1"/>
</dbReference>
<dbReference type="SUPFAM" id="SSF51717">
    <property type="entry name" value="Dihydropteroate synthetase-like"/>
    <property type="match status" value="1"/>
</dbReference>
<evidence type="ECO:0000256" key="2">
    <source>
        <dbReference type="ARBA" id="ARBA00001946"/>
    </source>
</evidence>
<evidence type="ECO:0000313" key="12">
    <source>
        <dbReference type="Proteomes" id="UP000315037"/>
    </source>
</evidence>
<keyword evidence="12" id="KW-1185">Reference proteome</keyword>
<comment type="caution">
    <text evidence="11">The sequence shown here is derived from an EMBL/GenBank/DDBJ whole genome shotgun (WGS) entry which is preliminary data.</text>
</comment>
<evidence type="ECO:0000256" key="3">
    <source>
        <dbReference type="ARBA" id="ARBA00004763"/>
    </source>
</evidence>
<gene>
    <name evidence="11" type="primary">folP</name>
    <name evidence="11" type="ORF">E3202_04445</name>
</gene>
<evidence type="ECO:0000256" key="4">
    <source>
        <dbReference type="ARBA" id="ARBA00012458"/>
    </source>
</evidence>
<evidence type="ECO:0000256" key="6">
    <source>
        <dbReference type="ARBA" id="ARBA00022723"/>
    </source>
</evidence>
<dbReference type="PANTHER" id="PTHR20941">
    <property type="entry name" value="FOLATE SYNTHESIS PROTEINS"/>
    <property type="match status" value="1"/>
</dbReference>
<dbReference type="GO" id="GO:0046654">
    <property type="term" value="P:tetrahydrofolate biosynthetic process"/>
    <property type="evidence" value="ECO:0007669"/>
    <property type="project" value="UniProtKB-UniPathway"/>
</dbReference>
<reference evidence="11 12" key="1">
    <citation type="submission" date="2019-03" db="EMBL/GenBank/DDBJ databases">
        <title>The complete genome sequence of Neokomagataea sp. Jb2 NBRC113641.</title>
        <authorList>
            <person name="Chua K.-O."/>
            <person name="Chan K.-G."/>
            <person name="See-Too W.-S."/>
        </authorList>
    </citation>
    <scope>NUCLEOTIDE SEQUENCE [LARGE SCALE GENOMIC DNA]</scope>
    <source>
        <strain evidence="11 12">Jb2</strain>
    </source>
</reference>
<proteinExistence type="inferred from homology"/>
<comment type="cofactor">
    <cofactor evidence="2 9">
        <name>Mg(2+)</name>
        <dbReference type="ChEBI" id="CHEBI:18420"/>
    </cofactor>
</comment>
<keyword evidence="5 9" id="KW-0808">Transferase</keyword>
<comment type="pathway">
    <text evidence="3 9">Cofactor biosynthesis; tetrahydrofolate biosynthesis; 7,8-dihydrofolate from 2-amino-4-hydroxy-6-hydroxymethyl-7,8-dihydropteridine diphosphate and 4-aminobenzoate: step 1/2.</text>
</comment>
<comment type="function">
    <text evidence="9">Catalyzes the condensation of para-aminobenzoate (pABA) with 6-hydroxymethyl-7,8-dihydropterin diphosphate (DHPt-PP) to form 7,8-dihydropteroate (H2Pte), the immediate precursor of folate derivatives.</text>
</comment>
<keyword evidence="6 9" id="KW-0479">Metal-binding</keyword>
<evidence type="ECO:0000259" key="10">
    <source>
        <dbReference type="PROSITE" id="PS50972"/>
    </source>
</evidence>
<dbReference type="GO" id="GO:0046656">
    <property type="term" value="P:folic acid biosynthetic process"/>
    <property type="evidence" value="ECO:0007669"/>
    <property type="project" value="UniProtKB-KW"/>
</dbReference>
<dbReference type="Gene3D" id="3.20.20.20">
    <property type="entry name" value="Dihydropteroate synthase-like"/>
    <property type="match status" value="1"/>
</dbReference>
<keyword evidence="7 9" id="KW-0460">Magnesium</keyword>
<evidence type="ECO:0000256" key="5">
    <source>
        <dbReference type="ARBA" id="ARBA00022679"/>
    </source>
</evidence>
<evidence type="ECO:0000313" key="11">
    <source>
        <dbReference type="EMBL" id="TPW33851.1"/>
    </source>
</evidence>
<dbReference type="InterPro" id="IPR006390">
    <property type="entry name" value="DHP_synth_dom"/>
</dbReference>
<dbReference type="EC" id="2.5.1.15" evidence="4 9"/>
<dbReference type="GO" id="GO:0004156">
    <property type="term" value="F:dihydropteroate synthase activity"/>
    <property type="evidence" value="ECO:0007669"/>
    <property type="project" value="UniProtKB-EC"/>
</dbReference>
<evidence type="ECO:0000256" key="1">
    <source>
        <dbReference type="ARBA" id="ARBA00000012"/>
    </source>
</evidence>
<dbReference type="PROSITE" id="PS00792">
    <property type="entry name" value="DHPS_1"/>
    <property type="match status" value="1"/>
</dbReference>